<organism evidence="2 3">
    <name type="scientific">Legionella adelaidensis</name>
    <dbReference type="NCBI Taxonomy" id="45056"/>
    <lineage>
        <taxon>Bacteria</taxon>
        <taxon>Pseudomonadati</taxon>
        <taxon>Pseudomonadota</taxon>
        <taxon>Gammaproteobacteria</taxon>
        <taxon>Legionellales</taxon>
        <taxon>Legionellaceae</taxon>
        <taxon>Legionella</taxon>
    </lineage>
</organism>
<dbReference type="RefSeq" id="WP_058462593.1">
    <property type="nucleotide sequence ID" value="NZ_CAAAHS010000015.1"/>
</dbReference>
<evidence type="ECO:0000313" key="3">
    <source>
        <dbReference type="Proteomes" id="UP000054859"/>
    </source>
</evidence>
<feature type="signal peptide" evidence="1">
    <location>
        <begin position="1"/>
        <end position="30"/>
    </location>
</feature>
<reference evidence="2 3" key="1">
    <citation type="submission" date="2015-11" db="EMBL/GenBank/DDBJ databases">
        <title>Identification of large and diverse effector repertoires of 38 Legionella species.</title>
        <authorList>
            <person name="Burstein D."/>
            <person name="Amaro F."/>
            <person name="Zusman T."/>
            <person name="Lifshitz Z."/>
            <person name="Cohen O."/>
            <person name="Gilbert J.A."/>
            <person name="Pupko T."/>
            <person name="Shuman H.A."/>
            <person name="Segal G."/>
        </authorList>
    </citation>
    <scope>NUCLEOTIDE SEQUENCE [LARGE SCALE GENOMIC DNA]</scope>
    <source>
        <strain evidence="2 3">1762-AUS-E</strain>
    </source>
</reference>
<accession>A0A0W0R241</accession>
<evidence type="ECO:0008006" key="4">
    <source>
        <dbReference type="Google" id="ProtNLM"/>
    </source>
</evidence>
<keyword evidence="1" id="KW-0732">Signal</keyword>
<dbReference type="EMBL" id="LNKA01000009">
    <property type="protein sequence ID" value="KTC65138.1"/>
    <property type="molecule type" value="Genomic_DNA"/>
</dbReference>
<dbReference type="Proteomes" id="UP000054859">
    <property type="component" value="Unassembled WGS sequence"/>
</dbReference>
<evidence type="ECO:0000313" key="2">
    <source>
        <dbReference type="EMBL" id="KTC65138.1"/>
    </source>
</evidence>
<gene>
    <name evidence="2" type="ORF">Lade_1511</name>
</gene>
<sequence length="97" mass="10699">MGCVKALSGMVKRKLILMIMLFLVISNVVAAETYTVDAAANDETFIINNEKFSAKTYCFNINEGDEVIFIEGSPFGACVSAEFLNLKTKEKCAVWCD</sequence>
<name>A0A0W0R241_9GAMM</name>
<feature type="chain" id="PRO_5006910439" description="Secreted protein" evidence="1">
    <location>
        <begin position="31"/>
        <end position="97"/>
    </location>
</feature>
<proteinExistence type="predicted"/>
<dbReference type="PATRIC" id="fig|45056.6.peg.1561"/>
<comment type="caution">
    <text evidence="2">The sequence shown here is derived from an EMBL/GenBank/DDBJ whole genome shotgun (WGS) entry which is preliminary data.</text>
</comment>
<dbReference type="AlphaFoldDB" id="A0A0W0R241"/>
<evidence type="ECO:0000256" key="1">
    <source>
        <dbReference type="SAM" id="SignalP"/>
    </source>
</evidence>
<keyword evidence="3" id="KW-1185">Reference proteome</keyword>
<protein>
    <recommendedName>
        <fullName evidence="4">Secreted protein</fullName>
    </recommendedName>
</protein>